<dbReference type="EMBL" id="OX465079">
    <property type="protein sequence ID" value="CAI9277346.1"/>
    <property type="molecule type" value="Genomic_DNA"/>
</dbReference>
<name>A0AA36DZL4_LACSI</name>
<organism evidence="1 2">
    <name type="scientific">Lactuca saligna</name>
    <name type="common">Willowleaf lettuce</name>
    <dbReference type="NCBI Taxonomy" id="75948"/>
    <lineage>
        <taxon>Eukaryota</taxon>
        <taxon>Viridiplantae</taxon>
        <taxon>Streptophyta</taxon>
        <taxon>Embryophyta</taxon>
        <taxon>Tracheophyta</taxon>
        <taxon>Spermatophyta</taxon>
        <taxon>Magnoliopsida</taxon>
        <taxon>eudicotyledons</taxon>
        <taxon>Gunneridae</taxon>
        <taxon>Pentapetalae</taxon>
        <taxon>asterids</taxon>
        <taxon>campanulids</taxon>
        <taxon>Asterales</taxon>
        <taxon>Asteraceae</taxon>
        <taxon>Cichorioideae</taxon>
        <taxon>Cichorieae</taxon>
        <taxon>Lactucinae</taxon>
        <taxon>Lactuca</taxon>
    </lineage>
</organism>
<gene>
    <name evidence="1" type="ORF">LSALG_LOCUS17278</name>
</gene>
<sequence>MSCVVDNMCKIISSLELSSSDEEEAEPKKLSIYLNPTVSNNNSQKTIQSIKILVSVRLHEAITPNPPAIGTVFMLRLVGNRGYSLGVYEEDEGSMEIVTQDPFHLKLVGLKPK</sequence>
<accession>A0AA36DZL4</accession>
<protein>
    <submittedName>
        <fullName evidence="1">Uncharacterized protein</fullName>
    </submittedName>
</protein>
<dbReference type="Proteomes" id="UP001177003">
    <property type="component" value="Chromosome 3"/>
</dbReference>
<proteinExistence type="predicted"/>
<keyword evidence="2" id="KW-1185">Reference proteome</keyword>
<evidence type="ECO:0000313" key="2">
    <source>
        <dbReference type="Proteomes" id="UP001177003"/>
    </source>
</evidence>
<reference evidence="1" key="1">
    <citation type="submission" date="2023-04" db="EMBL/GenBank/DDBJ databases">
        <authorList>
            <person name="Vijverberg K."/>
            <person name="Xiong W."/>
            <person name="Schranz E."/>
        </authorList>
    </citation>
    <scope>NUCLEOTIDE SEQUENCE</scope>
</reference>
<dbReference type="AlphaFoldDB" id="A0AA36DZL4"/>
<evidence type="ECO:0000313" key="1">
    <source>
        <dbReference type="EMBL" id="CAI9277346.1"/>
    </source>
</evidence>